<evidence type="ECO:0000256" key="2">
    <source>
        <dbReference type="ARBA" id="ARBA00010794"/>
    </source>
</evidence>
<feature type="transmembrane region" description="Helical" evidence="10">
    <location>
        <begin position="81"/>
        <end position="102"/>
    </location>
</feature>
<feature type="transmembrane region" description="Helical" evidence="10">
    <location>
        <begin position="401"/>
        <end position="422"/>
    </location>
</feature>
<keyword evidence="8 10" id="KW-1133">Transmembrane helix</keyword>
<dbReference type="Proteomes" id="UP001152798">
    <property type="component" value="Chromosome 6"/>
</dbReference>
<dbReference type="GO" id="GO:0005789">
    <property type="term" value="C:endoplasmic reticulum membrane"/>
    <property type="evidence" value="ECO:0007669"/>
    <property type="project" value="UniProtKB-SubCell"/>
</dbReference>
<evidence type="ECO:0000313" key="11">
    <source>
        <dbReference type="EMBL" id="CAH1404546.1"/>
    </source>
</evidence>
<name>A0A9P0MV28_NEZVI</name>
<keyword evidence="4" id="KW-0808">Transferase</keyword>
<keyword evidence="7" id="KW-0256">Endoplasmic reticulum</keyword>
<feature type="transmembrane region" description="Helical" evidence="10">
    <location>
        <begin position="240"/>
        <end position="257"/>
    </location>
</feature>
<feature type="transmembrane region" description="Helical" evidence="10">
    <location>
        <begin position="31"/>
        <end position="48"/>
    </location>
</feature>
<keyword evidence="9 10" id="KW-0472">Membrane</keyword>
<feature type="transmembrane region" description="Helical" evidence="10">
    <location>
        <begin position="200"/>
        <end position="220"/>
    </location>
</feature>
<comment type="similarity">
    <text evidence="2">Belongs to the polyprenol kinase family.</text>
</comment>
<dbReference type="GO" id="GO:0043048">
    <property type="term" value="P:dolichyl monophosphate biosynthetic process"/>
    <property type="evidence" value="ECO:0007669"/>
    <property type="project" value="TreeGrafter"/>
</dbReference>
<feature type="transmembrane region" description="Helical" evidence="10">
    <location>
        <begin position="367"/>
        <end position="389"/>
    </location>
</feature>
<gene>
    <name evidence="11" type="ORF">NEZAVI_LOCUS12940</name>
</gene>
<reference evidence="11" key="1">
    <citation type="submission" date="2022-01" db="EMBL/GenBank/DDBJ databases">
        <authorList>
            <person name="King R."/>
        </authorList>
    </citation>
    <scope>NUCLEOTIDE SEQUENCE</scope>
</reference>
<evidence type="ECO:0000256" key="6">
    <source>
        <dbReference type="ARBA" id="ARBA00022777"/>
    </source>
</evidence>
<dbReference type="OrthoDB" id="377083at2759"/>
<dbReference type="AlphaFoldDB" id="A0A9P0MV28"/>
<keyword evidence="12" id="KW-1185">Reference proteome</keyword>
<evidence type="ECO:0000256" key="3">
    <source>
        <dbReference type="ARBA" id="ARBA00012132"/>
    </source>
</evidence>
<feature type="transmembrane region" description="Helical" evidence="10">
    <location>
        <begin position="54"/>
        <end position="74"/>
    </location>
</feature>
<dbReference type="PANTHER" id="PTHR13205">
    <property type="entry name" value="TRANSMEMBRANE PROTEIN 15-RELATED"/>
    <property type="match status" value="1"/>
</dbReference>
<feature type="transmembrane region" description="Helical" evidence="10">
    <location>
        <begin position="338"/>
        <end position="355"/>
    </location>
</feature>
<organism evidence="11 12">
    <name type="scientific">Nezara viridula</name>
    <name type="common">Southern green stink bug</name>
    <name type="synonym">Cimex viridulus</name>
    <dbReference type="NCBI Taxonomy" id="85310"/>
    <lineage>
        <taxon>Eukaryota</taxon>
        <taxon>Metazoa</taxon>
        <taxon>Ecdysozoa</taxon>
        <taxon>Arthropoda</taxon>
        <taxon>Hexapoda</taxon>
        <taxon>Insecta</taxon>
        <taxon>Pterygota</taxon>
        <taxon>Neoptera</taxon>
        <taxon>Paraneoptera</taxon>
        <taxon>Hemiptera</taxon>
        <taxon>Heteroptera</taxon>
        <taxon>Panheteroptera</taxon>
        <taxon>Pentatomomorpha</taxon>
        <taxon>Pentatomoidea</taxon>
        <taxon>Pentatomidae</taxon>
        <taxon>Pentatominae</taxon>
        <taxon>Nezara</taxon>
    </lineage>
</organism>
<evidence type="ECO:0000256" key="4">
    <source>
        <dbReference type="ARBA" id="ARBA00022679"/>
    </source>
</evidence>
<comment type="subcellular location">
    <subcellularLocation>
        <location evidence="1">Endoplasmic reticulum membrane</location>
        <topology evidence="1">Multi-pass membrane protein</topology>
    </subcellularLocation>
</comment>
<dbReference type="InterPro" id="IPR032974">
    <property type="entry name" value="Polypren_kinase"/>
</dbReference>
<evidence type="ECO:0000256" key="8">
    <source>
        <dbReference type="ARBA" id="ARBA00022989"/>
    </source>
</evidence>
<dbReference type="GO" id="GO:0004168">
    <property type="term" value="F:dolichol kinase activity"/>
    <property type="evidence" value="ECO:0007669"/>
    <property type="project" value="UniProtKB-EC"/>
</dbReference>
<sequence length="466" mass="51490">MALLFFISVSKKIQTYLTDNNIIPRKDAGPGVWLTFLLPLSIILGELTNKNTSHTYKTVACISCGLFAHTVIFLAQVNKNIFFSVTALVIPCSLSAILLFYLSNEGVLLSILYGISTISAYHASIFPLMKLFPRNFTYGEATVAAQGLVLFLLSSFIRNPLGSASCLDKSTVIVQFGILWVMGIGAAAYHFNWKRKPTQFYSSVLLTMIFILLLPLYFLIGESPLTWILSLIIQDNILQILVFYWSICCLLGVLTIYLQIRKGNKASTVVRKTFHLLTVMVFAPGIILRPCFLFLASGVVFGIFIAIDMLRILQIPPLGSILQTGYIKFADEKDEGPLALTPLYLLLGCSLPLWIHPDPERSELLPLISGLLSVGIGDTAASACGSLVGKNKWPGSKKTKEGSAACFLSQLFLVIALIHFGYIPRTNLIKPTFAIALVSIVEAKTDQIDNLAMPLLMYVMTIWKWK</sequence>
<evidence type="ECO:0000256" key="9">
    <source>
        <dbReference type="ARBA" id="ARBA00023136"/>
    </source>
</evidence>
<feature type="transmembrane region" description="Helical" evidence="10">
    <location>
        <begin position="172"/>
        <end position="193"/>
    </location>
</feature>
<evidence type="ECO:0000256" key="7">
    <source>
        <dbReference type="ARBA" id="ARBA00022824"/>
    </source>
</evidence>
<feature type="transmembrane region" description="Helical" evidence="10">
    <location>
        <begin position="293"/>
        <end position="313"/>
    </location>
</feature>
<evidence type="ECO:0000256" key="5">
    <source>
        <dbReference type="ARBA" id="ARBA00022692"/>
    </source>
</evidence>
<keyword evidence="6" id="KW-0418">Kinase</keyword>
<dbReference type="EMBL" id="OV725082">
    <property type="protein sequence ID" value="CAH1404546.1"/>
    <property type="molecule type" value="Genomic_DNA"/>
</dbReference>
<feature type="transmembrane region" description="Helical" evidence="10">
    <location>
        <begin position="108"/>
        <end position="129"/>
    </location>
</feature>
<dbReference type="PANTHER" id="PTHR13205:SF15">
    <property type="entry name" value="DOLICHOL KINASE"/>
    <property type="match status" value="1"/>
</dbReference>
<accession>A0A9P0MV28</accession>
<evidence type="ECO:0000256" key="10">
    <source>
        <dbReference type="SAM" id="Phobius"/>
    </source>
</evidence>
<dbReference type="EC" id="2.7.1.108" evidence="3"/>
<keyword evidence="5 10" id="KW-0812">Transmembrane</keyword>
<proteinExistence type="inferred from homology"/>
<evidence type="ECO:0000256" key="1">
    <source>
        <dbReference type="ARBA" id="ARBA00004477"/>
    </source>
</evidence>
<evidence type="ECO:0000313" key="12">
    <source>
        <dbReference type="Proteomes" id="UP001152798"/>
    </source>
</evidence>
<protein>
    <recommendedName>
        <fullName evidence="3">dolichol kinase</fullName>
        <ecNumber evidence="3">2.7.1.108</ecNumber>
    </recommendedName>
</protein>